<dbReference type="Pfam" id="PF18143">
    <property type="entry name" value="HAD_SAK_2"/>
    <property type="match status" value="1"/>
</dbReference>
<dbReference type="RefSeq" id="WP_120739584.1">
    <property type="nucleotide sequence ID" value="NZ_CP032568.1"/>
</dbReference>
<dbReference type="Proteomes" id="UP000267164">
    <property type="component" value="Chromosome"/>
</dbReference>
<name>A0A386ZEE9_9NOCA</name>
<proteinExistence type="predicted"/>
<dbReference type="EMBL" id="CP032568">
    <property type="protein sequence ID" value="AYF76252.1"/>
    <property type="molecule type" value="Genomic_DNA"/>
</dbReference>
<keyword evidence="2" id="KW-1185">Reference proteome</keyword>
<evidence type="ECO:0000313" key="2">
    <source>
        <dbReference type="Proteomes" id="UP000267164"/>
    </source>
</evidence>
<accession>A0A386ZEE9</accession>
<sequence length="154" mass="17638">MNPLRRPVLFLDVDGPLIPFGGNPPPGRADPALGPRLSHLPCELVWATTWMHEANRSLSPALGLPELAVVEWPDQDDHRIDDWFGLHWKTRTIVEWANGRPFAWVDDEIRDEDREWVAQHSRAALLHRVDPRIGLQESDFHVLAKWLTRVAAEP</sequence>
<gene>
    <name evidence="1" type="ORF">D7D52_23200</name>
</gene>
<dbReference type="AlphaFoldDB" id="A0A386ZEE9"/>
<protein>
    <recommendedName>
        <fullName evidence="3">Secreted protein</fullName>
    </recommendedName>
</protein>
<dbReference type="KEGG" id="nyu:D7D52_23200"/>
<evidence type="ECO:0000313" key="1">
    <source>
        <dbReference type="EMBL" id="AYF76252.1"/>
    </source>
</evidence>
<dbReference type="OrthoDB" id="5124141at2"/>
<evidence type="ECO:0008006" key="3">
    <source>
        <dbReference type="Google" id="ProtNLM"/>
    </source>
</evidence>
<organism evidence="1 2">
    <name type="scientific">Nocardia yunnanensis</name>
    <dbReference type="NCBI Taxonomy" id="2382165"/>
    <lineage>
        <taxon>Bacteria</taxon>
        <taxon>Bacillati</taxon>
        <taxon>Actinomycetota</taxon>
        <taxon>Actinomycetes</taxon>
        <taxon>Mycobacteriales</taxon>
        <taxon>Nocardiaceae</taxon>
        <taxon>Nocardia</taxon>
    </lineage>
</organism>
<reference evidence="1 2" key="1">
    <citation type="submission" date="2018-09" db="EMBL/GenBank/DDBJ databases">
        <title>Nocardia yunnanensis sp. nov., an actinomycete isolated from a soil sample.</title>
        <authorList>
            <person name="Zhang J."/>
        </authorList>
    </citation>
    <scope>NUCLEOTIDE SEQUENCE [LARGE SCALE GENOMIC DNA]</scope>
    <source>
        <strain evidence="1 2">CFHS0054</strain>
    </source>
</reference>